<evidence type="ECO:0000313" key="3">
    <source>
        <dbReference type="Proteomes" id="UP001064896"/>
    </source>
</evidence>
<evidence type="ECO:0000259" key="1">
    <source>
        <dbReference type="Pfam" id="PF20557"/>
    </source>
</evidence>
<feature type="domain" description="Putative DnaT-like" evidence="1">
    <location>
        <begin position="5"/>
        <end position="164"/>
    </location>
</feature>
<accession>A0ABM7LEP3</accession>
<dbReference type="EMBL" id="AP023081">
    <property type="protein sequence ID" value="BCD88055.1"/>
    <property type="molecule type" value="Genomic_DNA"/>
</dbReference>
<protein>
    <recommendedName>
        <fullName evidence="1">Putative DnaT-like domain-containing protein</fullName>
    </recommendedName>
</protein>
<reference evidence="2" key="1">
    <citation type="submission" date="2020-05" db="EMBL/GenBank/DDBJ databases">
        <title>Complete genome sequence of Pseudomonas sp. Sm006.</title>
        <authorList>
            <person name="Takeuchi K."/>
            <person name="Someya N."/>
        </authorList>
    </citation>
    <scope>NUCLEOTIDE SEQUENCE</scope>
    <source>
        <strain evidence="2">Sm006</strain>
    </source>
</reference>
<keyword evidence="3" id="KW-1185">Reference proteome</keyword>
<gene>
    <name evidence="2" type="ORF">PSm6_44620</name>
</gene>
<proteinExistence type="predicted"/>
<dbReference type="InterPro" id="IPR046787">
    <property type="entry name" value="DnaT_2"/>
</dbReference>
<evidence type="ECO:0000313" key="2">
    <source>
        <dbReference type="EMBL" id="BCD88055.1"/>
    </source>
</evidence>
<dbReference type="Pfam" id="PF20557">
    <property type="entry name" value="DnaT_2"/>
    <property type="match status" value="1"/>
</dbReference>
<sequence>MPDFYGTLAGAEAYHVARGNAAWTGEDALRHAALVRASSFVDGLGTRLPEPGKAVLAFPGHKVGGRSQLLQWPRAGAIDRNGDAIDPGQVPVEVEYATYEAALRELTAPGSLRPDFVRAGAVKREKVGPLETEFFDNSEAGADAVLPVLATVDQLLAPLMVRRSLAPAVRVV</sequence>
<dbReference type="Proteomes" id="UP001064896">
    <property type="component" value="Chromosome"/>
</dbReference>
<organism evidence="2 3">
    <name type="scientific">Pseudomonas solani</name>
    <dbReference type="NCBI Taxonomy" id="2731552"/>
    <lineage>
        <taxon>Bacteria</taxon>
        <taxon>Pseudomonadati</taxon>
        <taxon>Pseudomonadota</taxon>
        <taxon>Gammaproteobacteria</taxon>
        <taxon>Pseudomonadales</taxon>
        <taxon>Pseudomonadaceae</taxon>
        <taxon>Pseudomonas</taxon>
    </lineage>
</organism>
<dbReference type="RefSeq" id="WP_265168247.1">
    <property type="nucleotide sequence ID" value="NZ_AP023081.1"/>
</dbReference>
<name>A0ABM7LEP3_9PSED</name>